<dbReference type="SUPFAM" id="SSF48334">
    <property type="entry name" value="DNA repair protein MutS, domain III"/>
    <property type="match status" value="1"/>
</dbReference>
<dbReference type="Proteomes" id="UP001218218">
    <property type="component" value="Unassembled WGS sequence"/>
</dbReference>
<dbReference type="GO" id="GO:0006298">
    <property type="term" value="P:mismatch repair"/>
    <property type="evidence" value="ECO:0007669"/>
    <property type="project" value="InterPro"/>
</dbReference>
<evidence type="ECO:0000259" key="7">
    <source>
        <dbReference type="SMART" id="SM00534"/>
    </source>
</evidence>
<dbReference type="GO" id="GO:0005634">
    <property type="term" value="C:nucleus"/>
    <property type="evidence" value="ECO:0007669"/>
    <property type="project" value="TreeGrafter"/>
</dbReference>
<keyword evidence="2" id="KW-0547">Nucleotide-binding</keyword>
<keyword evidence="3" id="KW-0067">ATP-binding</keyword>
<name>A0AAD7AS54_9AGAR</name>
<dbReference type="Gene3D" id="1.10.1420.10">
    <property type="match status" value="1"/>
</dbReference>
<dbReference type="EMBL" id="JARIHO010000002">
    <property type="protein sequence ID" value="KAJ7366956.1"/>
    <property type="molecule type" value="Genomic_DNA"/>
</dbReference>
<dbReference type="InterPro" id="IPR045076">
    <property type="entry name" value="MutS"/>
</dbReference>
<evidence type="ECO:0000256" key="2">
    <source>
        <dbReference type="ARBA" id="ARBA00022741"/>
    </source>
</evidence>
<dbReference type="Pfam" id="PF00488">
    <property type="entry name" value="MutS_V"/>
    <property type="match status" value="1"/>
</dbReference>
<dbReference type="GO" id="GO:0005524">
    <property type="term" value="F:ATP binding"/>
    <property type="evidence" value="ECO:0007669"/>
    <property type="project" value="UniProtKB-KW"/>
</dbReference>
<dbReference type="InterPro" id="IPR007696">
    <property type="entry name" value="DNA_mismatch_repair_MutS_core"/>
</dbReference>
<dbReference type="Pfam" id="PF05192">
    <property type="entry name" value="MutS_III"/>
    <property type="match status" value="1"/>
</dbReference>
<sequence length="949" mass="104961">MAAPKKASVPRKHKRSPSNGSDSPSEAESSPEKKRVRWEGKTGASTTERTTESDSEDPIDDKSLNFVASGRCGAAYYDPIKCMIHVLEDTQETTHYELTIMLLEQTSPDVLLTSSRSEDEFMDVARAHMDASGGVFQIRPHKEFVASKGRERLLSLRLLSELPQDNSDLPASSEIGSTPSNSDGTTRNAYDFMRRRHAVTGGDPTTKRWNASIRLSNFTSVESSPLCVASIGALLDHLVRERAVSDLEDEGIAGLEIRDIETLALDQFMQINADALFSLQVFENESHASVHSDKTKEGLSLFGTLNTTKTTLGRALLRTWLLRPSLSLSVIKARHDAVACFTAPENLVPAHAMQGHLKGIKNVPRILEIMRSGKAKTSDWQGLVKFTFHSAMLRDNLSELHQAGHVEIVKKLIAALDIGSFRDVGNRINEIMDWEESANAARICVRPNIDEELDNRKHVYHGIDAVLSKVAEQICQTVPPDYASSLNVVYFPQLGFLICVPMLQEWQGPEGIKVIDGWSFQVPSTRLTFHRSHVYFKSQEMTDMDIHIGDLHPSIVDRELEIVQELLEEIVVHFEAMATACDISAELDVLLSFADASRVFEYRRPEMTDDNIIDIKQGRHPLQEQVVDIFVPNDAHLAGGSGNRSVLVGDEATNEAEEWNSIVLCTGANACGKSVYLKQVALIQYMAQSATLGIVDKIFTRISTRESVSKVQSAFMIDLNQVSLALRNSTTRSLILLDEFGKGTLSTGSYSFLLDGAGLFCGVLKHLLNRGPNCPKVLAATHFHDVFREDLLDPDGVSITFLHMQVMFTSSTGQILDPASSHHFVKPTLNSANAKRQEGRKDHVSLPASQTLGVAEGLSLDSHAAKCAEIFGVPTRIVQRAQHVSHLISTHELGKLLDEVMTEKEREDLADAEAVCRRFLQWNLEDGEGNVKGRLAEVLGRKDEDENEG</sequence>
<dbReference type="SMART" id="SM00534">
    <property type="entry name" value="MUTSac"/>
    <property type="match status" value="1"/>
</dbReference>
<dbReference type="SMART" id="SM00533">
    <property type="entry name" value="MUTSd"/>
    <property type="match status" value="1"/>
</dbReference>
<feature type="compositionally biased region" description="Polar residues" evidence="5">
    <location>
        <begin position="165"/>
        <end position="188"/>
    </location>
</feature>
<dbReference type="InterPro" id="IPR000432">
    <property type="entry name" value="DNA_mismatch_repair_MutS_C"/>
</dbReference>
<dbReference type="SUPFAM" id="SSF52540">
    <property type="entry name" value="P-loop containing nucleoside triphosphate hydrolases"/>
    <property type="match status" value="1"/>
</dbReference>
<feature type="compositionally biased region" description="Basic and acidic residues" evidence="5">
    <location>
        <begin position="30"/>
        <end position="40"/>
    </location>
</feature>
<feature type="domain" description="DNA mismatch repair proteins mutS family" evidence="7">
    <location>
        <begin position="660"/>
        <end position="886"/>
    </location>
</feature>
<dbReference type="InterPro" id="IPR036187">
    <property type="entry name" value="DNA_mismatch_repair_MutS_sf"/>
</dbReference>
<protein>
    <submittedName>
        <fullName evidence="8">DNA mismatch repair protein MutS</fullName>
    </submittedName>
</protein>
<feature type="compositionally biased region" description="Low complexity" evidence="5">
    <location>
        <begin position="18"/>
        <end position="28"/>
    </location>
</feature>
<comment type="similarity">
    <text evidence="1">Belongs to the DNA mismatch repair MutS family.</text>
</comment>
<evidence type="ECO:0000256" key="1">
    <source>
        <dbReference type="ARBA" id="ARBA00006271"/>
    </source>
</evidence>
<feature type="domain" description="DNA mismatch repair protein MutS core" evidence="6">
    <location>
        <begin position="296"/>
        <end position="626"/>
    </location>
</feature>
<dbReference type="GO" id="GO:0051026">
    <property type="term" value="P:chiasma assembly"/>
    <property type="evidence" value="ECO:0007669"/>
    <property type="project" value="TreeGrafter"/>
</dbReference>
<gene>
    <name evidence="8" type="ORF">DFH08DRAFT_1004753</name>
</gene>
<dbReference type="PANTHER" id="PTHR11361">
    <property type="entry name" value="DNA MISMATCH REPAIR PROTEIN MUTS FAMILY MEMBER"/>
    <property type="match status" value="1"/>
</dbReference>
<reference evidence="8" key="1">
    <citation type="submission" date="2023-03" db="EMBL/GenBank/DDBJ databases">
        <title>Massive genome expansion in bonnet fungi (Mycena s.s.) driven by repeated elements and novel gene families across ecological guilds.</title>
        <authorList>
            <consortium name="Lawrence Berkeley National Laboratory"/>
            <person name="Harder C.B."/>
            <person name="Miyauchi S."/>
            <person name="Viragh M."/>
            <person name="Kuo A."/>
            <person name="Thoen E."/>
            <person name="Andreopoulos B."/>
            <person name="Lu D."/>
            <person name="Skrede I."/>
            <person name="Drula E."/>
            <person name="Henrissat B."/>
            <person name="Morin E."/>
            <person name="Kohler A."/>
            <person name="Barry K."/>
            <person name="LaButti K."/>
            <person name="Morin E."/>
            <person name="Salamov A."/>
            <person name="Lipzen A."/>
            <person name="Mereny Z."/>
            <person name="Hegedus B."/>
            <person name="Baldrian P."/>
            <person name="Stursova M."/>
            <person name="Weitz H."/>
            <person name="Taylor A."/>
            <person name="Grigoriev I.V."/>
            <person name="Nagy L.G."/>
            <person name="Martin F."/>
            <person name="Kauserud H."/>
        </authorList>
    </citation>
    <scope>NUCLEOTIDE SEQUENCE</scope>
    <source>
        <strain evidence="8">CBHHK002</strain>
    </source>
</reference>
<keyword evidence="4" id="KW-0238">DNA-binding</keyword>
<keyword evidence="9" id="KW-1185">Reference proteome</keyword>
<dbReference type="GO" id="GO:0140664">
    <property type="term" value="F:ATP-dependent DNA damage sensor activity"/>
    <property type="evidence" value="ECO:0007669"/>
    <property type="project" value="InterPro"/>
</dbReference>
<organism evidence="8 9">
    <name type="scientific">Mycena albidolilacea</name>
    <dbReference type="NCBI Taxonomy" id="1033008"/>
    <lineage>
        <taxon>Eukaryota</taxon>
        <taxon>Fungi</taxon>
        <taxon>Dikarya</taxon>
        <taxon>Basidiomycota</taxon>
        <taxon>Agaricomycotina</taxon>
        <taxon>Agaricomycetes</taxon>
        <taxon>Agaricomycetidae</taxon>
        <taxon>Agaricales</taxon>
        <taxon>Marasmiineae</taxon>
        <taxon>Mycenaceae</taxon>
        <taxon>Mycena</taxon>
    </lineage>
</organism>
<comment type="caution">
    <text evidence="8">The sequence shown here is derived from an EMBL/GenBank/DDBJ whole genome shotgun (WGS) entry which is preliminary data.</text>
</comment>
<dbReference type="InterPro" id="IPR027417">
    <property type="entry name" value="P-loop_NTPase"/>
</dbReference>
<evidence type="ECO:0000256" key="5">
    <source>
        <dbReference type="SAM" id="MobiDB-lite"/>
    </source>
</evidence>
<evidence type="ECO:0000313" key="8">
    <source>
        <dbReference type="EMBL" id="KAJ7366956.1"/>
    </source>
</evidence>
<evidence type="ECO:0000313" key="9">
    <source>
        <dbReference type="Proteomes" id="UP001218218"/>
    </source>
</evidence>
<feature type="region of interest" description="Disordered" evidence="5">
    <location>
        <begin position="165"/>
        <end position="189"/>
    </location>
</feature>
<dbReference type="AlphaFoldDB" id="A0AAD7AS54"/>
<dbReference type="Gene3D" id="3.40.50.300">
    <property type="entry name" value="P-loop containing nucleotide triphosphate hydrolases"/>
    <property type="match status" value="1"/>
</dbReference>
<evidence type="ECO:0000259" key="6">
    <source>
        <dbReference type="SMART" id="SM00533"/>
    </source>
</evidence>
<accession>A0AAD7AS54</accession>
<evidence type="ECO:0000256" key="3">
    <source>
        <dbReference type="ARBA" id="ARBA00022840"/>
    </source>
</evidence>
<dbReference type="PANTHER" id="PTHR11361:SF20">
    <property type="entry name" value="MUTS PROTEIN HOMOLOG 5"/>
    <property type="match status" value="1"/>
</dbReference>
<feature type="region of interest" description="Disordered" evidence="5">
    <location>
        <begin position="1"/>
        <end position="62"/>
    </location>
</feature>
<evidence type="ECO:0000256" key="4">
    <source>
        <dbReference type="ARBA" id="ARBA00023125"/>
    </source>
</evidence>
<proteinExistence type="inferred from homology"/>
<dbReference type="GO" id="GO:0030983">
    <property type="term" value="F:mismatched DNA binding"/>
    <property type="evidence" value="ECO:0007669"/>
    <property type="project" value="InterPro"/>
</dbReference>